<dbReference type="AlphaFoldDB" id="A0A0C5V2Y0"/>
<dbReference type="Proteomes" id="UP000032266">
    <property type="component" value="Chromosome"/>
</dbReference>
<dbReference type="Pfam" id="PF02169">
    <property type="entry name" value="LPP20"/>
    <property type="match status" value="1"/>
</dbReference>
<proteinExistence type="predicted"/>
<dbReference type="RefSeq" id="WP_211264653.1">
    <property type="nucleotide sequence ID" value="NZ_CP007142.1"/>
</dbReference>
<feature type="chain" id="PRO_5002183476" description="Lipoprotein LPP20-like domain-containing protein" evidence="1">
    <location>
        <begin position="25"/>
        <end position="200"/>
    </location>
</feature>
<evidence type="ECO:0000256" key="1">
    <source>
        <dbReference type="SAM" id="SignalP"/>
    </source>
</evidence>
<evidence type="ECO:0000313" key="4">
    <source>
        <dbReference type="Proteomes" id="UP000032266"/>
    </source>
</evidence>
<protein>
    <recommendedName>
        <fullName evidence="2">Lipoprotein LPP20-like domain-containing protein</fullName>
    </recommendedName>
</protein>
<dbReference type="PATRIC" id="fig|1445510.3.peg.1789"/>
<keyword evidence="1" id="KW-0732">Signal</keyword>
<dbReference type="EMBL" id="CP007142">
    <property type="protein sequence ID" value="AJQ93870.1"/>
    <property type="molecule type" value="Genomic_DNA"/>
</dbReference>
<dbReference type="InterPro" id="IPR024952">
    <property type="entry name" value="LPP20-like_dom"/>
</dbReference>
<dbReference type="HOGENOM" id="CLU_121836_0_0_6"/>
<reference evidence="3 4" key="1">
    <citation type="submission" date="2014-01" db="EMBL/GenBank/DDBJ databases">
        <title>Full genme sequencing of cellulolytic bacterium Gynuella sunshinyii YC6258T gen. nov., sp. nov.</title>
        <authorList>
            <person name="Khan H."/>
            <person name="Chung E.J."/>
            <person name="Chung Y.R."/>
        </authorList>
    </citation>
    <scope>NUCLEOTIDE SEQUENCE [LARGE SCALE GENOMIC DNA]</scope>
    <source>
        <strain evidence="3 4">YC6258</strain>
    </source>
</reference>
<dbReference type="Gene3D" id="3.10.129.140">
    <property type="entry name" value="Helicobacter TNF-alpha-Inducing protein"/>
    <property type="match status" value="1"/>
</dbReference>
<feature type="signal peptide" evidence="1">
    <location>
        <begin position="1"/>
        <end position="24"/>
    </location>
</feature>
<organism evidence="3 4">
    <name type="scientific">Gynuella sunshinyii YC6258</name>
    <dbReference type="NCBI Taxonomy" id="1445510"/>
    <lineage>
        <taxon>Bacteria</taxon>
        <taxon>Pseudomonadati</taxon>
        <taxon>Pseudomonadota</taxon>
        <taxon>Gammaproteobacteria</taxon>
        <taxon>Oceanospirillales</taxon>
        <taxon>Saccharospirillaceae</taxon>
        <taxon>Gynuella</taxon>
    </lineage>
</organism>
<dbReference type="STRING" id="1445510.YC6258_01826"/>
<sequence length="200" mass="21678">MSKAMKVITPALLVLVLFNGCASKQEQKTEQTAEYFTDCTFPDSPNAAAPGWVCDEPVSEYPVSAVGSASPSAAGYDFMKDQAATAARVRLAQQMEVHVMNMVKQYVESTGVSDSETVDQVRTSVSKVVTDQTLLGSRIIGNRTSPNGYLYVLVGIDEKNTAYNTQKALLTSMGNDEALWQEFKAQKGFDELAAEIANTK</sequence>
<gene>
    <name evidence="3" type="ORF">YC6258_01826</name>
</gene>
<dbReference type="KEGG" id="gsn:YC6258_01826"/>
<evidence type="ECO:0000313" key="3">
    <source>
        <dbReference type="EMBL" id="AJQ93870.1"/>
    </source>
</evidence>
<feature type="domain" description="Lipoprotein LPP20-like" evidence="2">
    <location>
        <begin position="50"/>
        <end position="157"/>
    </location>
</feature>
<accession>A0A0C5V2Y0</accession>
<keyword evidence="4" id="KW-1185">Reference proteome</keyword>
<name>A0A0C5V2Y0_9GAMM</name>
<evidence type="ECO:0000259" key="2">
    <source>
        <dbReference type="Pfam" id="PF02169"/>
    </source>
</evidence>